<feature type="chain" id="PRO_5013304848" description="Fe/B12 periplasmic-binding domain-containing protein" evidence="1">
    <location>
        <begin position="42"/>
        <end position="288"/>
    </location>
</feature>
<dbReference type="EMBL" id="NOXS01000025">
    <property type="protein sequence ID" value="OYQ20967.1"/>
    <property type="molecule type" value="Genomic_DNA"/>
</dbReference>
<name>A0A255XVD6_9PROT</name>
<protein>
    <recommendedName>
        <fullName evidence="2">Fe/B12 periplasmic-binding domain-containing protein</fullName>
    </recommendedName>
</protein>
<evidence type="ECO:0000313" key="3">
    <source>
        <dbReference type="EMBL" id="OYQ20967.1"/>
    </source>
</evidence>
<keyword evidence="4" id="KW-1185">Reference proteome</keyword>
<dbReference type="SUPFAM" id="SSF53807">
    <property type="entry name" value="Helical backbone' metal receptor"/>
    <property type="match status" value="1"/>
</dbReference>
<feature type="signal peptide" evidence="1">
    <location>
        <begin position="1"/>
        <end position="41"/>
    </location>
</feature>
<dbReference type="PROSITE" id="PS50983">
    <property type="entry name" value="FE_B12_PBP"/>
    <property type="match status" value="1"/>
</dbReference>
<dbReference type="Pfam" id="PF01497">
    <property type="entry name" value="Peripla_BP_2"/>
    <property type="match status" value="1"/>
</dbReference>
<comment type="caution">
    <text evidence="3">The sequence shown here is derived from an EMBL/GenBank/DDBJ whole genome shotgun (WGS) entry which is preliminary data.</text>
</comment>
<proteinExistence type="predicted"/>
<dbReference type="Proteomes" id="UP000216361">
    <property type="component" value="Unassembled WGS sequence"/>
</dbReference>
<dbReference type="OrthoDB" id="1632039at2"/>
<evidence type="ECO:0000256" key="1">
    <source>
        <dbReference type="SAM" id="SignalP"/>
    </source>
</evidence>
<dbReference type="PANTHER" id="PTHR30535:SF34">
    <property type="entry name" value="MOLYBDATE-BINDING PROTEIN MOLA"/>
    <property type="match status" value="1"/>
</dbReference>
<accession>A0A255XVD6</accession>
<dbReference type="InterPro" id="IPR002491">
    <property type="entry name" value="ABC_transptr_periplasmic_BD"/>
</dbReference>
<sequence>MFRPARSGRQNIRCWRPRPAPMSKFVLSLLLAAVLSGTAQAAPPQRVISTNLCADQLVLGLLPRDRIAAVSPLAADPSLSAAASTARGLPVVMPSAEDVIRHRPDLVVAGSFRERKAAEIVARQGIAVHRLPAPDSLAATHAMIRALAARLEVPEAGDAMIADLTRQLADAQASGGMGRTALVWRPNGYTSGPQSISGEILAAVGFRNLAGDLGVSRSGTLSVEAVLAAKPDVLVLDEHMNQATSRAQALVVHPALAALAAERRRVPTAAWICAGPSLADAARALAAS</sequence>
<dbReference type="InterPro" id="IPR050902">
    <property type="entry name" value="ABC_Transporter_SBP"/>
</dbReference>
<gene>
    <name evidence="3" type="ORF">CHR90_03255</name>
</gene>
<keyword evidence="1" id="KW-0732">Signal</keyword>
<feature type="domain" description="Fe/B12 periplasmic-binding" evidence="2">
    <location>
        <begin position="46"/>
        <end position="288"/>
    </location>
</feature>
<evidence type="ECO:0000259" key="2">
    <source>
        <dbReference type="PROSITE" id="PS50983"/>
    </source>
</evidence>
<evidence type="ECO:0000313" key="4">
    <source>
        <dbReference type="Proteomes" id="UP000216361"/>
    </source>
</evidence>
<organism evidence="3 4">
    <name type="scientific">Elstera cyanobacteriorum</name>
    <dbReference type="NCBI Taxonomy" id="2022747"/>
    <lineage>
        <taxon>Bacteria</taxon>
        <taxon>Pseudomonadati</taxon>
        <taxon>Pseudomonadota</taxon>
        <taxon>Alphaproteobacteria</taxon>
        <taxon>Rhodospirillales</taxon>
        <taxon>Rhodospirillaceae</taxon>
        <taxon>Elstera</taxon>
    </lineage>
</organism>
<dbReference type="PANTHER" id="PTHR30535">
    <property type="entry name" value="VITAMIN B12-BINDING PROTEIN"/>
    <property type="match status" value="1"/>
</dbReference>
<dbReference type="AlphaFoldDB" id="A0A255XVD6"/>
<dbReference type="Gene3D" id="3.40.50.1980">
    <property type="entry name" value="Nitrogenase molybdenum iron protein domain"/>
    <property type="match status" value="2"/>
</dbReference>
<reference evidence="3 4" key="1">
    <citation type="submission" date="2017-07" db="EMBL/GenBank/DDBJ databases">
        <title>Elstera cyanobacteriorum sp. nov., a novel bacterium isolated from cyanobacterial aggregates in a eutrophic lake.</title>
        <authorList>
            <person name="Cai H."/>
        </authorList>
    </citation>
    <scope>NUCLEOTIDE SEQUENCE [LARGE SCALE GENOMIC DNA]</scope>
    <source>
        <strain evidence="3 4">TH019</strain>
    </source>
</reference>